<reference evidence="2 3" key="1">
    <citation type="journal article" date="2024" name="Nat. Commun.">
        <title>Phylogenomics reveals the evolutionary origins of lichenization in chlorophyte algae.</title>
        <authorList>
            <person name="Puginier C."/>
            <person name="Libourel C."/>
            <person name="Otte J."/>
            <person name="Skaloud P."/>
            <person name="Haon M."/>
            <person name="Grisel S."/>
            <person name="Petersen M."/>
            <person name="Berrin J.G."/>
            <person name="Delaux P.M."/>
            <person name="Dal Grande F."/>
            <person name="Keller J."/>
        </authorList>
    </citation>
    <scope>NUCLEOTIDE SEQUENCE [LARGE SCALE GENOMIC DNA]</scope>
    <source>
        <strain evidence="2 3">SAG 2523</strain>
    </source>
</reference>
<accession>A0AAW1T6M3</accession>
<dbReference type="Proteomes" id="UP001485043">
    <property type="component" value="Unassembled WGS sequence"/>
</dbReference>
<name>A0AAW1T6M3_9CHLO</name>
<feature type="region of interest" description="Disordered" evidence="1">
    <location>
        <begin position="63"/>
        <end position="105"/>
    </location>
</feature>
<comment type="caution">
    <text evidence="2">The sequence shown here is derived from an EMBL/GenBank/DDBJ whole genome shotgun (WGS) entry which is preliminary data.</text>
</comment>
<evidence type="ECO:0000256" key="1">
    <source>
        <dbReference type="SAM" id="MobiDB-lite"/>
    </source>
</evidence>
<proteinExistence type="predicted"/>
<keyword evidence="3" id="KW-1185">Reference proteome</keyword>
<feature type="region of interest" description="Disordered" evidence="1">
    <location>
        <begin position="225"/>
        <end position="312"/>
    </location>
</feature>
<evidence type="ECO:0000313" key="2">
    <source>
        <dbReference type="EMBL" id="KAK9865195.1"/>
    </source>
</evidence>
<dbReference type="AlphaFoldDB" id="A0AAW1T6M3"/>
<sequence>MGRSCLVGPLRQLGNCCAACKVWAPCQPGAIHELQLVHSLLLRPPSSASSSFAKGGRLFSAAAEQARAESGNTGAGAQQHDLDQQSHGAQGGAALGPTLYPPEPAQPERLLVRSAILARQHSSPSKRLAAALTSMGPPTRHNPFLSGPSLWASDEPHVEGLQGGWGPRGFPDQGAQHDSTWDGRGSLERGAHFRTLGGGTAAAAARRPRTSNVAWFDDVDADATARQRGTSADGQETGAPAPSSYSSRYVQGRQLNGDRPTYIRRPPQQWGPNNTPDNAAFWDDTPEYSQSPASMQQQQGGSPRYQQRPRAPAPGHRLLQATLEISGHKFESGSVRAEDASGQAIPNSGIPSSIRACWQEDLTSVIDIKVMQKARLVGSGP</sequence>
<feature type="compositionally biased region" description="Low complexity" evidence="1">
    <location>
        <begin position="296"/>
        <end position="312"/>
    </location>
</feature>
<gene>
    <name evidence="2" type="ORF">WJX84_008938</name>
</gene>
<organism evidence="2 3">
    <name type="scientific">Apatococcus fuscideae</name>
    <dbReference type="NCBI Taxonomy" id="2026836"/>
    <lineage>
        <taxon>Eukaryota</taxon>
        <taxon>Viridiplantae</taxon>
        <taxon>Chlorophyta</taxon>
        <taxon>core chlorophytes</taxon>
        <taxon>Trebouxiophyceae</taxon>
        <taxon>Chlorellales</taxon>
        <taxon>Chlorellaceae</taxon>
        <taxon>Apatococcus</taxon>
    </lineage>
</organism>
<dbReference type="EMBL" id="JALJOV010000272">
    <property type="protein sequence ID" value="KAK9865195.1"/>
    <property type="molecule type" value="Genomic_DNA"/>
</dbReference>
<protein>
    <submittedName>
        <fullName evidence="2">Uncharacterized protein</fullName>
    </submittedName>
</protein>
<evidence type="ECO:0000313" key="3">
    <source>
        <dbReference type="Proteomes" id="UP001485043"/>
    </source>
</evidence>